<feature type="transmembrane region" description="Helical" evidence="1">
    <location>
        <begin position="45"/>
        <end position="66"/>
    </location>
</feature>
<proteinExistence type="predicted"/>
<keyword evidence="1" id="KW-1133">Transmembrane helix</keyword>
<accession>A0A974P7Q4</accession>
<protein>
    <submittedName>
        <fullName evidence="2">Uncharacterized protein</fullName>
    </submittedName>
</protein>
<keyword evidence="1" id="KW-0812">Transmembrane</keyword>
<keyword evidence="3" id="KW-1185">Reference proteome</keyword>
<evidence type="ECO:0000256" key="1">
    <source>
        <dbReference type="SAM" id="Phobius"/>
    </source>
</evidence>
<dbReference type="Proteomes" id="UP000595841">
    <property type="component" value="Chromosome"/>
</dbReference>
<evidence type="ECO:0000313" key="3">
    <source>
        <dbReference type="Proteomes" id="UP000595841"/>
    </source>
</evidence>
<sequence>MQTWTMGKEKVGVRVRRFKEKAQDKLTELTVKALMPIRNQEGATIIEILGYALVAVLGIVLIWGLIKGWLPKLFANITGKIDGLS</sequence>
<keyword evidence="1" id="KW-0472">Membrane</keyword>
<name>A0A974P7Q4_9BACL</name>
<dbReference type="EMBL" id="CP068595">
    <property type="protein sequence ID" value="QQZ58875.1"/>
    <property type="molecule type" value="Genomic_DNA"/>
</dbReference>
<organism evidence="2 3">
    <name type="scientific">Paenibacillus sonchi</name>
    <dbReference type="NCBI Taxonomy" id="373687"/>
    <lineage>
        <taxon>Bacteria</taxon>
        <taxon>Bacillati</taxon>
        <taxon>Bacillota</taxon>
        <taxon>Bacilli</taxon>
        <taxon>Bacillales</taxon>
        <taxon>Paenibacillaceae</taxon>
        <taxon>Paenibacillus</taxon>
        <taxon>Paenibacillus sonchi group</taxon>
    </lineage>
</organism>
<gene>
    <name evidence="2" type="ORF">JI735_19275</name>
</gene>
<reference evidence="2 3" key="1">
    <citation type="submission" date="2021-01" db="EMBL/GenBank/DDBJ databases">
        <title>Whole genome sequence of Paenibacillus sonchi LMG 24727 for comparative genomics.</title>
        <authorList>
            <person name="Lee G."/>
            <person name="Kim M.-J."/>
            <person name="Lim K."/>
            <person name="Shin J.-H."/>
        </authorList>
    </citation>
    <scope>NUCLEOTIDE SEQUENCE [LARGE SCALE GENOMIC DNA]</scope>
    <source>
        <strain evidence="2 3">LMG 24727</strain>
    </source>
</reference>
<dbReference type="KEGG" id="pson:JI735_19275"/>
<dbReference type="AlphaFoldDB" id="A0A974P7Q4"/>
<evidence type="ECO:0000313" key="2">
    <source>
        <dbReference type="EMBL" id="QQZ58875.1"/>
    </source>
</evidence>
<dbReference type="RefSeq" id="WP_039834681.1">
    <property type="nucleotide sequence ID" value="NZ_CP068595.1"/>
</dbReference>